<dbReference type="SUPFAM" id="SSF118215">
    <property type="entry name" value="Proton glutamate symport protein"/>
    <property type="match status" value="1"/>
</dbReference>
<dbReference type="InterPro" id="IPR001991">
    <property type="entry name" value="Na-dicarboxylate_symporter"/>
</dbReference>
<evidence type="ECO:0008006" key="11">
    <source>
        <dbReference type="Google" id="ProtNLM"/>
    </source>
</evidence>
<keyword evidence="4" id="KW-0997">Cell inner membrane</keyword>
<evidence type="ECO:0000256" key="1">
    <source>
        <dbReference type="ARBA" id="ARBA00004651"/>
    </source>
</evidence>
<dbReference type="InterPro" id="IPR036458">
    <property type="entry name" value="Na:dicarbo_symporter_sf"/>
</dbReference>
<evidence type="ECO:0000313" key="9">
    <source>
        <dbReference type="EMBL" id="RMM49002.1"/>
    </source>
</evidence>
<dbReference type="GO" id="GO:0015293">
    <property type="term" value="F:symporter activity"/>
    <property type="evidence" value="ECO:0007669"/>
    <property type="project" value="UniProtKB-KW"/>
</dbReference>
<evidence type="ECO:0000256" key="4">
    <source>
        <dbReference type="ARBA" id="ARBA00022519"/>
    </source>
</evidence>
<dbReference type="Proteomes" id="UP000270661">
    <property type="component" value="Unassembled WGS sequence"/>
</dbReference>
<feature type="transmembrane region" description="Helical" evidence="8">
    <location>
        <begin position="230"/>
        <end position="250"/>
    </location>
</feature>
<feature type="transmembrane region" description="Helical" evidence="8">
    <location>
        <begin position="196"/>
        <end position="218"/>
    </location>
</feature>
<keyword evidence="2" id="KW-0813">Transport</keyword>
<keyword evidence="5 8" id="KW-0812">Transmembrane</keyword>
<feature type="transmembrane region" description="Helical" evidence="8">
    <location>
        <begin position="154"/>
        <end position="171"/>
    </location>
</feature>
<feature type="transmembrane region" description="Helical" evidence="8">
    <location>
        <begin position="311"/>
        <end position="328"/>
    </location>
</feature>
<evidence type="ECO:0000256" key="3">
    <source>
        <dbReference type="ARBA" id="ARBA00022475"/>
    </source>
</evidence>
<accession>A0A3M3EHS5</accession>
<name>A0A3M3EHS5_9PSED</name>
<dbReference type="Gene3D" id="1.10.3860.10">
    <property type="entry name" value="Sodium:dicarboxylate symporter"/>
    <property type="match status" value="1"/>
</dbReference>
<evidence type="ECO:0000256" key="2">
    <source>
        <dbReference type="ARBA" id="ARBA00022448"/>
    </source>
</evidence>
<evidence type="ECO:0000256" key="8">
    <source>
        <dbReference type="SAM" id="Phobius"/>
    </source>
</evidence>
<comment type="caution">
    <text evidence="9">The sequence shown here is derived from an EMBL/GenBank/DDBJ whole genome shotgun (WGS) entry which is preliminary data.</text>
</comment>
<gene>
    <name evidence="9" type="ORF">ALQ77_03843</name>
</gene>
<keyword evidence="7 8" id="KW-0472">Membrane</keyword>
<feature type="transmembrane region" description="Helical" evidence="8">
    <location>
        <begin position="48"/>
        <end position="69"/>
    </location>
</feature>
<feature type="transmembrane region" description="Helical" evidence="8">
    <location>
        <begin position="7"/>
        <end position="28"/>
    </location>
</feature>
<dbReference type="PRINTS" id="PR00173">
    <property type="entry name" value="EDTRNSPORT"/>
</dbReference>
<dbReference type="Pfam" id="PF00375">
    <property type="entry name" value="SDF"/>
    <property type="match status" value="1"/>
</dbReference>
<organism evidence="9 10">
    <name type="scientific">Pseudomonas corrugata</name>
    <dbReference type="NCBI Taxonomy" id="47879"/>
    <lineage>
        <taxon>Bacteria</taxon>
        <taxon>Pseudomonadati</taxon>
        <taxon>Pseudomonadota</taxon>
        <taxon>Gammaproteobacteria</taxon>
        <taxon>Pseudomonadales</taxon>
        <taxon>Pseudomonadaceae</taxon>
        <taxon>Pseudomonas</taxon>
    </lineage>
</organism>
<dbReference type="PANTHER" id="PTHR42865">
    <property type="entry name" value="PROTON/GLUTAMATE-ASPARTATE SYMPORTER"/>
    <property type="match status" value="1"/>
</dbReference>
<dbReference type="AlphaFoldDB" id="A0A3M3EHS5"/>
<sequence length="425" mass="45146">MHMKSRLLVKAIVIAMIFGVVLGGTLHSQLDAAAAKEISGYLNLVTDVFLRLIKMVIAPLVLATLVTGVASMSGNGSMGRVGFKAITWFLIASLASLSIGLLLANIFQPGVGLNLTVSGEAVNTGLNTSGFSLPIFLTHVFPRSIIEAMGTNEVLQIVVFSLFFGSALAFVKGKGKSIIVDMLEELANVMFRVTDYVMYVAPLAVFAAIAATITVHGLEMVVTFGKMVGQYFLGLALLWSLITLAGYLALGPRIKDLFKHMREPILIAFSTASSEAAYPKTIAAMDKFGANKRVSSFVLPLGYSFNLDGSMMYQAFIVMFIAQAYNIEMTSSHQIMVLLTLLVISKGTAGVARGSLVVLAAGLPMIGLPEAGLLLILAVDPILDMGRTATNVFGCGVATAVIGRHDDEVEEVETAIDAEKSPQVV</sequence>
<proteinExistence type="predicted"/>
<reference evidence="9 10" key="1">
    <citation type="submission" date="2018-08" db="EMBL/GenBank/DDBJ databases">
        <title>Recombination of ecologically and evolutionarily significant loci maintains genetic cohesion in the Pseudomonas syringae species complex.</title>
        <authorList>
            <person name="Dillon M."/>
            <person name="Thakur S."/>
            <person name="Almeida R.N.D."/>
            <person name="Weir B.S."/>
            <person name="Guttman D.S."/>
        </authorList>
    </citation>
    <scope>NUCLEOTIDE SEQUENCE [LARGE SCALE GENOMIC DNA]</scope>
    <source>
        <strain evidence="9 10">NCPPB2445</strain>
    </source>
</reference>
<dbReference type="GO" id="GO:0005886">
    <property type="term" value="C:plasma membrane"/>
    <property type="evidence" value="ECO:0007669"/>
    <property type="project" value="UniProtKB-SubCell"/>
</dbReference>
<feature type="transmembrane region" description="Helical" evidence="8">
    <location>
        <begin position="81"/>
        <end position="104"/>
    </location>
</feature>
<keyword evidence="10" id="KW-1185">Reference proteome</keyword>
<evidence type="ECO:0000313" key="10">
    <source>
        <dbReference type="Proteomes" id="UP000270661"/>
    </source>
</evidence>
<comment type="subcellular location">
    <subcellularLocation>
        <location evidence="1">Cell membrane</location>
        <topology evidence="1">Multi-pass membrane protein</topology>
    </subcellularLocation>
</comment>
<protein>
    <recommendedName>
        <fullName evidence="11">Dicarboxylate/amino acid:cation symporter</fullName>
    </recommendedName>
</protein>
<evidence type="ECO:0000256" key="7">
    <source>
        <dbReference type="ARBA" id="ARBA00023136"/>
    </source>
</evidence>
<dbReference type="GO" id="GO:0006835">
    <property type="term" value="P:dicarboxylic acid transport"/>
    <property type="evidence" value="ECO:0007669"/>
    <property type="project" value="TreeGrafter"/>
</dbReference>
<feature type="transmembrane region" description="Helical" evidence="8">
    <location>
        <begin position="358"/>
        <end position="379"/>
    </location>
</feature>
<evidence type="ECO:0000256" key="5">
    <source>
        <dbReference type="ARBA" id="ARBA00022692"/>
    </source>
</evidence>
<dbReference type="EMBL" id="RBOJ01000077">
    <property type="protein sequence ID" value="RMM49002.1"/>
    <property type="molecule type" value="Genomic_DNA"/>
</dbReference>
<keyword evidence="3" id="KW-1003">Cell membrane</keyword>
<dbReference type="PANTHER" id="PTHR42865:SF7">
    <property type="entry name" value="PROTON_GLUTAMATE-ASPARTATE SYMPORTER"/>
    <property type="match status" value="1"/>
</dbReference>
<keyword evidence="6 8" id="KW-1133">Transmembrane helix</keyword>
<evidence type="ECO:0000256" key="6">
    <source>
        <dbReference type="ARBA" id="ARBA00022989"/>
    </source>
</evidence>